<keyword evidence="5 8" id="KW-1133">Transmembrane helix</keyword>
<feature type="compositionally biased region" description="Low complexity" evidence="7">
    <location>
        <begin position="28"/>
        <end position="89"/>
    </location>
</feature>
<evidence type="ECO:0000256" key="8">
    <source>
        <dbReference type="SAM" id="Phobius"/>
    </source>
</evidence>
<dbReference type="Proteomes" id="UP000224006">
    <property type="component" value="Chromosome X"/>
</dbReference>
<dbReference type="EMBL" id="NWUJ01000011">
    <property type="protein sequence ID" value="PFH32303.1"/>
    <property type="molecule type" value="Genomic_DNA"/>
</dbReference>
<reference evidence="9 10" key="1">
    <citation type="submission" date="2017-09" db="EMBL/GenBank/DDBJ databases">
        <title>Genome sequencing of Besnoitia besnoiti strain Bb-Ger1.</title>
        <authorList>
            <person name="Schares G."/>
            <person name="Venepally P."/>
            <person name="Lorenzi H.A."/>
        </authorList>
    </citation>
    <scope>NUCLEOTIDE SEQUENCE [LARGE SCALE GENOMIC DNA]</scope>
    <source>
        <strain evidence="9 10">Bb-Ger1</strain>
    </source>
</reference>
<evidence type="ECO:0000256" key="7">
    <source>
        <dbReference type="SAM" id="MobiDB-lite"/>
    </source>
</evidence>
<keyword evidence="6 8" id="KW-0472">Membrane</keyword>
<evidence type="ECO:0000313" key="10">
    <source>
        <dbReference type="Proteomes" id="UP000224006"/>
    </source>
</evidence>
<protein>
    <recommendedName>
        <fullName evidence="11">Transmembrane protein</fullName>
    </recommendedName>
</protein>
<evidence type="ECO:0000256" key="4">
    <source>
        <dbReference type="ARBA" id="ARBA00022692"/>
    </source>
</evidence>
<feature type="transmembrane region" description="Helical" evidence="8">
    <location>
        <begin position="538"/>
        <end position="564"/>
    </location>
</feature>
<evidence type="ECO:0000313" key="9">
    <source>
        <dbReference type="EMBL" id="PFH32303.1"/>
    </source>
</evidence>
<accession>A0A2A9M9E9</accession>
<feature type="transmembrane region" description="Helical" evidence="8">
    <location>
        <begin position="514"/>
        <end position="532"/>
    </location>
</feature>
<feature type="compositionally biased region" description="Low complexity" evidence="7">
    <location>
        <begin position="382"/>
        <end position="392"/>
    </location>
</feature>
<evidence type="ECO:0000256" key="2">
    <source>
        <dbReference type="ARBA" id="ARBA00007965"/>
    </source>
</evidence>
<feature type="region of interest" description="Disordered" evidence="7">
    <location>
        <begin position="679"/>
        <end position="698"/>
    </location>
</feature>
<name>A0A2A9M9E9_BESBE</name>
<dbReference type="InterPro" id="IPR002259">
    <property type="entry name" value="Eqnu_transpt"/>
</dbReference>
<keyword evidence="4 8" id="KW-0812">Transmembrane</keyword>
<feature type="transmembrane region" description="Helical" evidence="8">
    <location>
        <begin position="1048"/>
        <end position="1073"/>
    </location>
</feature>
<feature type="transmembrane region" description="Helical" evidence="8">
    <location>
        <begin position="852"/>
        <end position="870"/>
    </location>
</feature>
<dbReference type="AlphaFoldDB" id="A0A2A9M9E9"/>
<dbReference type="OrthoDB" id="10366482at2759"/>
<dbReference type="VEuPathDB" id="ToxoDB:BESB_016210"/>
<gene>
    <name evidence="9" type="ORF">BESB_016210</name>
</gene>
<dbReference type="InterPro" id="IPR036259">
    <property type="entry name" value="MFS_trans_sf"/>
</dbReference>
<evidence type="ECO:0008006" key="11">
    <source>
        <dbReference type="Google" id="ProtNLM"/>
    </source>
</evidence>
<keyword evidence="10" id="KW-1185">Reference proteome</keyword>
<evidence type="ECO:0000256" key="5">
    <source>
        <dbReference type="ARBA" id="ARBA00022989"/>
    </source>
</evidence>
<feature type="compositionally biased region" description="Basic and acidic residues" evidence="7">
    <location>
        <begin position="403"/>
        <end position="425"/>
    </location>
</feature>
<feature type="compositionally biased region" description="Polar residues" evidence="7">
    <location>
        <begin position="16"/>
        <end position="27"/>
    </location>
</feature>
<feature type="transmembrane region" description="Helical" evidence="8">
    <location>
        <begin position="1013"/>
        <end position="1036"/>
    </location>
</feature>
<feature type="region of interest" description="Disordered" evidence="7">
    <location>
        <begin position="382"/>
        <end position="425"/>
    </location>
</feature>
<dbReference type="SUPFAM" id="SSF103473">
    <property type="entry name" value="MFS general substrate transporter"/>
    <property type="match status" value="1"/>
</dbReference>
<feature type="transmembrane region" description="Helical" evidence="8">
    <location>
        <begin position="576"/>
        <end position="598"/>
    </location>
</feature>
<feature type="transmembrane region" description="Helical" evidence="8">
    <location>
        <begin position="442"/>
        <end position="461"/>
    </location>
</feature>
<comment type="subcellular location">
    <subcellularLocation>
        <location evidence="1">Membrane</location>
        <topology evidence="1">Multi-pass membrane protein</topology>
    </subcellularLocation>
</comment>
<feature type="compositionally biased region" description="Low complexity" evidence="7">
    <location>
        <begin position="96"/>
        <end position="130"/>
    </location>
</feature>
<feature type="transmembrane region" description="Helical" evidence="8">
    <location>
        <begin position="882"/>
        <end position="902"/>
    </location>
</feature>
<dbReference type="GO" id="GO:0005886">
    <property type="term" value="C:plasma membrane"/>
    <property type="evidence" value="ECO:0007669"/>
    <property type="project" value="TreeGrafter"/>
</dbReference>
<evidence type="ECO:0000256" key="6">
    <source>
        <dbReference type="ARBA" id="ARBA00023136"/>
    </source>
</evidence>
<feature type="transmembrane region" description="Helical" evidence="8">
    <location>
        <begin position="822"/>
        <end position="840"/>
    </location>
</feature>
<evidence type="ECO:0000256" key="3">
    <source>
        <dbReference type="ARBA" id="ARBA00022448"/>
    </source>
</evidence>
<evidence type="ECO:0000256" key="1">
    <source>
        <dbReference type="ARBA" id="ARBA00004141"/>
    </source>
</evidence>
<organism evidence="9 10">
    <name type="scientific">Besnoitia besnoiti</name>
    <name type="common">Apicomplexan protozoan</name>
    <dbReference type="NCBI Taxonomy" id="94643"/>
    <lineage>
        <taxon>Eukaryota</taxon>
        <taxon>Sar</taxon>
        <taxon>Alveolata</taxon>
        <taxon>Apicomplexa</taxon>
        <taxon>Conoidasida</taxon>
        <taxon>Coccidia</taxon>
        <taxon>Eucoccidiorida</taxon>
        <taxon>Eimeriorina</taxon>
        <taxon>Sarcocystidae</taxon>
        <taxon>Besnoitia</taxon>
    </lineage>
</organism>
<dbReference type="PANTHER" id="PTHR10332">
    <property type="entry name" value="EQUILIBRATIVE NUCLEOSIDE TRANSPORTER"/>
    <property type="match status" value="1"/>
</dbReference>
<dbReference type="KEGG" id="bbes:BESB_016210"/>
<dbReference type="GO" id="GO:0005337">
    <property type="term" value="F:nucleoside transmembrane transporter activity"/>
    <property type="evidence" value="ECO:0007669"/>
    <property type="project" value="InterPro"/>
</dbReference>
<dbReference type="RefSeq" id="XP_029216312.1">
    <property type="nucleotide sequence ID" value="XM_029360336.1"/>
</dbReference>
<dbReference type="GeneID" id="40306682"/>
<comment type="similarity">
    <text evidence="2">Belongs to the SLC29A/ENT transporter (TC 2.A.57) family.</text>
</comment>
<feature type="region of interest" description="Disordered" evidence="7">
    <location>
        <begin position="1"/>
        <end position="156"/>
    </location>
</feature>
<keyword evidence="3" id="KW-0813">Transport</keyword>
<dbReference type="PANTHER" id="PTHR10332:SF10">
    <property type="entry name" value="EQUILIBRATIVE NUCLEOSIDE TRANSPORTER 4"/>
    <property type="match status" value="1"/>
</dbReference>
<sequence length="1153" mass="121433">MTTTSPLLSRRAPAVSVSQAKNETHATPLSPSELQPLSSFTSQHFPSSYSSFSSQPCPASYSSFSSAPRVSLSSSFSPRFASCASSSLAFPPPASSPSSSSAAASSACPSSSFSFPPFSSFASSSPSLSAEGHSACRQLTPLASGESTQSGSVVSGRSSLGALSPLSVSVPSSLENLSSLTSELTTQPEVDGRDLPGADFLAEIERFVATEEERDDVEFEEEADATRAQANAFTLREMQTFAEAPAERPALLTEKARKPLNRRSIRGHKKGAVLLPRFSSPPLSCDALSSLKAPPASAFKDPPCLAEEDDERAQDSRRLKVFTVCSSSSPRYSVSPYLLPHAPASFRAAEYPLQDFPPVPAVACALCAHAAASAAPAFSPSSSPSLSPAGPATEPLLAQPARPVERSEETESDACPRGDEDGEGAKKDTFITASVFFREQRFSSSISCAMFLLGVGVFLPWNCLVMEMATFDVAYFPTFPWTEAATQVRTACFFLGQLLLLWLGPRLQLIPRTVSTLIFSILTNVALALVAVCVPENPAFHICCVLSGIIGLQGSLLHASVYVLHAVIHHELAVDWSIGGGLAGPLTALLAFPLYFLLPASKQGQRIGTVLLFSFSALWSLLAAAALCLGARHPLASPALLKQEEEVRRSLSGLEWTRATSSRLSRSLSWWASAGEAAKAEAGRGNEPEAGGGEVRTLGGNRMLTATSRFLRTLSRGGVRQKAKRRGKKDLTVGEVAAAVEKAAIAGEDTPHILGPVHAHHDARTKRWRMKEGAEEEPLLPLAEGPCSARGADDSPALHSCEKALASSAWQRRDVFRAIRPNLLTCFLLFLSTYLIYPVKTERLWPSSSLDFVLFQMILVACFQAGNVLGRFCVFWGCRARFSWLLPLVVLRLLLIPLFFVLDGTLVLPSSWFSLHLSSPSSQSASAPLSPSSAAASLAAASDLGSLSTPASHAFVVPPPSSSAAPLSGPPPLSLSASLTSPPALPSTDAEASARSFSHFLSANEAWLADCSLFLLLMLFATMHGWLSVLGAFYATQVPCSTPQKETAAYLMCVAESCGVAVGVALSVMWASLTGHHPLSPHKASAVAAAAPSANPPGDEADSAFWSDLDGGALGGPRAASGARASRAPLAAGSAGAARLDHSIGLQTVPKLG</sequence>
<proteinExistence type="inferred from homology"/>
<comment type="caution">
    <text evidence="9">The sequence shown here is derived from an EMBL/GenBank/DDBJ whole genome shotgun (WGS) entry which is preliminary data.</text>
</comment>
<feature type="transmembrane region" description="Helical" evidence="8">
    <location>
        <begin position="610"/>
        <end position="631"/>
    </location>
</feature>